<dbReference type="RefSeq" id="WP_158714988.1">
    <property type="nucleotide sequence ID" value="NZ_BSRX01000005.1"/>
</dbReference>
<reference evidence="2" key="1">
    <citation type="submission" date="2023-02" db="EMBL/GenBank/DDBJ databases">
        <title>Kitasatospora phosalacinea NBRC 14362.</title>
        <authorList>
            <person name="Ichikawa N."/>
            <person name="Sato H."/>
            <person name="Tonouchi N."/>
        </authorList>
    </citation>
    <scope>NUCLEOTIDE SEQUENCE</scope>
    <source>
        <strain evidence="2">NBRC 14362</strain>
    </source>
</reference>
<dbReference type="SUPFAM" id="SSF56349">
    <property type="entry name" value="DNA breaking-rejoining enzymes"/>
    <property type="match status" value="1"/>
</dbReference>
<keyword evidence="1" id="KW-0238">DNA-binding</keyword>
<evidence type="ECO:0008006" key="4">
    <source>
        <dbReference type="Google" id="ProtNLM"/>
    </source>
</evidence>
<dbReference type="Gene3D" id="1.10.150.130">
    <property type="match status" value="1"/>
</dbReference>
<accession>A0A9W6PDK9</accession>
<dbReference type="Proteomes" id="UP001165143">
    <property type="component" value="Unassembled WGS sequence"/>
</dbReference>
<comment type="caution">
    <text evidence="2">The sequence shown here is derived from an EMBL/GenBank/DDBJ whole genome shotgun (WGS) entry which is preliminary data.</text>
</comment>
<evidence type="ECO:0000313" key="2">
    <source>
        <dbReference type="EMBL" id="GLW53044.1"/>
    </source>
</evidence>
<evidence type="ECO:0000313" key="3">
    <source>
        <dbReference type="Proteomes" id="UP001165143"/>
    </source>
</evidence>
<gene>
    <name evidence="2" type="ORF">Kpho01_10550</name>
</gene>
<dbReference type="OrthoDB" id="4350844at2"/>
<evidence type="ECO:0000256" key="1">
    <source>
        <dbReference type="ARBA" id="ARBA00023125"/>
    </source>
</evidence>
<name>A0A9W6PDK9_9ACTN</name>
<proteinExistence type="predicted"/>
<dbReference type="EMBL" id="BSRX01000005">
    <property type="protein sequence ID" value="GLW53044.1"/>
    <property type="molecule type" value="Genomic_DNA"/>
</dbReference>
<dbReference type="InterPro" id="IPR011010">
    <property type="entry name" value="DNA_brk_join_enz"/>
</dbReference>
<dbReference type="GO" id="GO:0003677">
    <property type="term" value="F:DNA binding"/>
    <property type="evidence" value="ECO:0007669"/>
    <property type="project" value="UniProtKB-KW"/>
</dbReference>
<protein>
    <recommendedName>
        <fullName evidence="4">Core-binding (CB) domain-containing protein</fullName>
    </recommendedName>
</protein>
<dbReference type="InterPro" id="IPR010998">
    <property type="entry name" value="Integrase_recombinase_N"/>
</dbReference>
<organism evidence="2 3">
    <name type="scientific">Kitasatospora phosalacinea</name>
    <dbReference type="NCBI Taxonomy" id="2065"/>
    <lineage>
        <taxon>Bacteria</taxon>
        <taxon>Bacillati</taxon>
        <taxon>Actinomycetota</taxon>
        <taxon>Actinomycetes</taxon>
        <taxon>Kitasatosporales</taxon>
        <taxon>Streptomycetaceae</taxon>
        <taxon>Kitasatospora</taxon>
    </lineage>
</organism>
<dbReference type="AlphaFoldDB" id="A0A9W6PDK9"/>
<sequence>MFHVRIEDRGNHADYRAAADRARTAGRTPPARYRVRWRDESGRSRSLSLPTRRLASAAADSLSRDSCPLTLSGLVDLWSATTPATTQQSGPPPRPARRPLDLHVLPRLGTKPAIAITRTDIEQLMQALFAEGRLSAATINRTLATLKRALEFGIQRQHLPRNPALGLRPVPRPAV</sequence>